<gene>
    <name evidence="4" type="ORF">HOLleu_03867</name>
</gene>
<feature type="compositionally biased region" description="Polar residues" evidence="2">
    <location>
        <begin position="513"/>
        <end position="523"/>
    </location>
</feature>
<dbReference type="Proteomes" id="UP001152320">
    <property type="component" value="Chromosome 1"/>
</dbReference>
<evidence type="ECO:0000259" key="3">
    <source>
        <dbReference type="PROSITE" id="PS51253"/>
    </source>
</evidence>
<keyword evidence="1" id="KW-0238">DNA-binding</keyword>
<dbReference type="PANTHER" id="PTHR19303">
    <property type="entry name" value="TRANSPOSON"/>
    <property type="match status" value="1"/>
</dbReference>
<evidence type="ECO:0000256" key="2">
    <source>
        <dbReference type="SAM" id="MobiDB-lite"/>
    </source>
</evidence>
<dbReference type="EMBL" id="JAIZAY010000001">
    <property type="protein sequence ID" value="KAJ8050603.1"/>
    <property type="molecule type" value="Genomic_DNA"/>
</dbReference>
<dbReference type="PANTHER" id="PTHR19303:SF74">
    <property type="entry name" value="POGO TRANSPOSABLE ELEMENT WITH KRAB DOMAIN"/>
    <property type="match status" value="1"/>
</dbReference>
<keyword evidence="5" id="KW-1185">Reference proteome</keyword>
<accession>A0A9Q1CTD8</accession>
<dbReference type="AlphaFoldDB" id="A0A9Q1CTD8"/>
<dbReference type="InterPro" id="IPR050863">
    <property type="entry name" value="CenT-Element_Derived"/>
</dbReference>
<feature type="region of interest" description="Disordered" evidence="2">
    <location>
        <begin position="506"/>
        <end position="563"/>
    </location>
</feature>
<evidence type="ECO:0000313" key="4">
    <source>
        <dbReference type="EMBL" id="KAJ8050603.1"/>
    </source>
</evidence>
<dbReference type="OrthoDB" id="6741597at2759"/>
<organism evidence="4 5">
    <name type="scientific">Holothuria leucospilota</name>
    <name type="common">Black long sea cucumber</name>
    <name type="synonym">Mertensiothuria leucospilota</name>
    <dbReference type="NCBI Taxonomy" id="206669"/>
    <lineage>
        <taxon>Eukaryota</taxon>
        <taxon>Metazoa</taxon>
        <taxon>Echinodermata</taxon>
        <taxon>Eleutherozoa</taxon>
        <taxon>Echinozoa</taxon>
        <taxon>Holothuroidea</taxon>
        <taxon>Aspidochirotacea</taxon>
        <taxon>Aspidochirotida</taxon>
        <taxon>Holothuriidae</taxon>
        <taxon>Holothuria</taxon>
    </lineage>
</organism>
<reference evidence="4" key="1">
    <citation type="submission" date="2021-10" db="EMBL/GenBank/DDBJ databases">
        <title>Tropical sea cucumber genome reveals ecological adaptation and Cuvierian tubules defense mechanism.</title>
        <authorList>
            <person name="Chen T."/>
        </authorList>
    </citation>
    <scope>NUCLEOTIDE SEQUENCE</scope>
    <source>
        <strain evidence="4">Nanhai2018</strain>
        <tissue evidence="4">Muscle</tissue>
    </source>
</reference>
<dbReference type="InterPro" id="IPR006600">
    <property type="entry name" value="HTH_CenpB_DNA-bd_dom"/>
</dbReference>
<dbReference type="PROSITE" id="PS51253">
    <property type="entry name" value="HTH_CENPB"/>
    <property type="match status" value="1"/>
</dbReference>
<dbReference type="Pfam" id="PF03184">
    <property type="entry name" value="DDE_1"/>
    <property type="match status" value="1"/>
</dbReference>
<dbReference type="GO" id="GO:0003677">
    <property type="term" value="F:DNA binding"/>
    <property type="evidence" value="ECO:0007669"/>
    <property type="project" value="UniProtKB-KW"/>
</dbReference>
<comment type="caution">
    <text evidence="4">The sequence shown here is derived from an EMBL/GenBank/DDBJ whole genome shotgun (WGS) entry which is preliminary data.</text>
</comment>
<protein>
    <submittedName>
        <fullName evidence="4">Pogo transposable element with KRAB domain</fullName>
    </submittedName>
</protein>
<dbReference type="GO" id="GO:0005634">
    <property type="term" value="C:nucleus"/>
    <property type="evidence" value="ECO:0007669"/>
    <property type="project" value="TreeGrafter"/>
</dbReference>
<name>A0A9Q1CTD8_HOLLE</name>
<sequence length="563" mass="62355">MRREQEVMHPTNRSVLEALKLALRTGTNVSTCFRNPTLGREFEADLVKYLVKMEARGFGLTRADIRRLTFQFSERNGIAHTFNKQYGHAGVYWLKGFMKRHPNLSIRKAEGLSRARAMGMNRQQVSSYFDKLEETMTKEGFLDKPTHIYNVDETGLQLVNKASDVVALKGRKSVVSITTAEKGETVTVVGCCSASGLYIPPYVVMKGKRMKDEYSDGLPPGSKLSLSDTGYINSDLFLDWLKHFRSFACPGKVLLLVDGHASHAKSVAVLDYARDKDIIMFCLPPHTTKYLQPLDRSVYKPLKVFYQHATHKFVRSQPGSTISKYRFGSLFSEAWGKTATVANAVNGFKSCGVFPLDPYAIPEDAYQPAETSERPFHPDFAPDQGVPVKAVPVAPEAVPDVPRIMSREVLEAVPGVPGDGPVVPGTVPDVQEPTLDVPKPVVDHFPGPVTDVTGDVIDPNVQGQQSYAQTNQYDPGVPERHLPGTSNGVIRFQDILRMPVISRPVLPRKRKSQQSGELTTETYISGLKDAPKPKKTAPNKTNGSQRDKQKTSKTLAKGKRKSQ</sequence>
<evidence type="ECO:0000313" key="5">
    <source>
        <dbReference type="Proteomes" id="UP001152320"/>
    </source>
</evidence>
<feature type="domain" description="HTH CENPB-type" evidence="3">
    <location>
        <begin position="30"/>
        <end position="107"/>
    </location>
</feature>
<proteinExistence type="predicted"/>
<dbReference type="InterPro" id="IPR004875">
    <property type="entry name" value="DDE_SF_endonuclease_dom"/>
</dbReference>
<evidence type="ECO:0000256" key="1">
    <source>
        <dbReference type="ARBA" id="ARBA00023125"/>
    </source>
</evidence>